<feature type="transmembrane region" description="Helical" evidence="1">
    <location>
        <begin position="149"/>
        <end position="173"/>
    </location>
</feature>
<comment type="caution">
    <text evidence="2">The sequence shown here is derived from an EMBL/GenBank/DDBJ whole genome shotgun (WGS) entry which is preliminary data.</text>
</comment>
<sequence>MFATLSRSWSLIKASAAVLRSDSELLVFPLISSVAALLVAASFLLPLGLIGGPEALQRQWGEEGGSVAVALWTFAFYLTQYFVIFFFNSALVGAAMIRLKGGDPTVADGFRIAFSRIGAIFGYALIAATVGLLLRALQQRAGWLGRWVAGLLGVAWTVATFLAVPVLVAQNVGPIEALKQSASMLKRTWGENLVGNAGIGAVGGLLLFAVILLGGGLAILAGVQQMPAVAVGIGVLTVIIALLLGLVQAALSGIYSAALYRYASEGEAPQGFDSSQLGAAFRQKG</sequence>
<evidence type="ECO:0000313" key="3">
    <source>
        <dbReference type="Proteomes" id="UP001431449"/>
    </source>
</evidence>
<feature type="transmembrane region" description="Helical" evidence="1">
    <location>
        <begin position="193"/>
        <end position="221"/>
    </location>
</feature>
<organism evidence="2 3">
    <name type="scientific">Pseudomarimonas salicorniae</name>
    <dbReference type="NCBI Taxonomy" id="2933270"/>
    <lineage>
        <taxon>Bacteria</taxon>
        <taxon>Pseudomonadati</taxon>
        <taxon>Pseudomonadota</taxon>
        <taxon>Gammaproteobacteria</taxon>
        <taxon>Lysobacterales</taxon>
        <taxon>Lysobacteraceae</taxon>
        <taxon>Pseudomarimonas</taxon>
    </lineage>
</organism>
<evidence type="ECO:0000256" key="1">
    <source>
        <dbReference type="SAM" id="Phobius"/>
    </source>
</evidence>
<feature type="transmembrane region" description="Helical" evidence="1">
    <location>
        <begin position="117"/>
        <end position="137"/>
    </location>
</feature>
<dbReference type="EMBL" id="JALNMH010000004">
    <property type="protein sequence ID" value="MCK7593393.1"/>
    <property type="molecule type" value="Genomic_DNA"/>
</dbReference>
<feature type="transmembrane region" description="Helical" evidence="1">
    <location>
        <begin position="26"/>
        <end position="50"/>
    </location>
</feature>
<dbReference type="InterPro" id="IPR046157">
    <property type="entry name" value="DUF6159"/>
</dbReference>
<protein>
    <submittedName>
        <fullName evidence="2">DUF6159 family protein</fullName>
    </submittedName>
</protein>
<feature type="transmembrane region" description="Helical" evidence="1">
    <location>
        <begin position="228"/>
        <end position="251"/>
    </location>
</feature>
<name>A0ABT0GFS1_9GAMM</name>
<reference evidence="2" key="1">
    <citation type="submission" date="2022-04" db="EMBL/GenBank/DDBJ databases">
        <title>Lysobacter sp. CAU 1642 isolated from sea sand.</title>
        <authorList>
            <person name="Kim W."/>
        </authorList>
    </citation>
    <scope>NUCLEOTIDE SEQUENCE</scope>
    <source>
        <strain evidence="2">CAU 1642</strain>
    </source>
</reference>
<keyword evidence="1" id="KW-0472">Membrane</keyword>
<keyword evidence="3" id="KW-1185">Reference proteome</keyword>
<dbReference type="Pfam" id="PF19656">
    <property type="entry name" value="DUF6159"/>
    <property type="match status" value="1"/>
</dbReference>
<accession>A0ABT0GFS1</accession>
<proteinExistence type="predicted"/>
<gene>
    <name evidence="2" type="ORF">M0G41_06900</name>
</gene>
<keyword evidence="1" id="KW-0812">Transmembrane</keyword>
<keyword evidence="1" id="KW-1133">Transmembrane helix</keyword>
<dbReference type="Proteomes" id="UP001431449">
    <property type="component" value="Unassembled WGS sequence"/>
</dbReference>
<dbReference type="RefSeq" id="WP_248206851.1">
    <property type="nucleotide sequence ID" value="NZ_JALNMH010000004.1"/>
</dbReference>
<evidence type="ECO:0000313" key="2">
    <source>
        <dbReference type="EMBL" id="MCK7593393.1"/>
    </source>
</evidence>
<feature type="transmembrane region" description="Helical" evidence="1">
    <location>
        <begin position="71"/>
        <end position="97"/>
    </location>
</feature>